<keyword evidence="2" id="KW-0732">Signal</keyword>
<dbReference type="AlphaFoldDB" id="A0A0C3CE00"/>
<name>A0A0C3CE00_HEBCY</name>
<feature type="signal peptide" evidence="2">
    <location>
        <begin position="1"/>
        <end position="17"/>
    </location>
</feature>
<reference evidence="4" key="2">
    <citation type="submission" date="2015-01" db="EMBL/GenBank/DDBJ databases">
        <title>Evolutionary Origins and Diversification of the Mycorrhizal Mutualists.</title>
        <authorList>
            <consortium name="DOE Joint Genome Institute"/>
            <consortium name="Mycorrhizal Genomics Consortium"/>
            <person name="Kohler A."/>
            <person name="Kuo A."/>
            <person name="Nagy L.G."/>
            <person name="Floudas D."/>
            <person name="Copeland A."/>
            <person name="Barry K.W."/>
            <person name="Cichocki N."/>
            <person name="Veneault-Fourrey C."/>
            <person name="LaButti K."/>
            <person name="Lindquist E.A."/>
            <person name="Lipzen A."/>
            <person name="Lundell T."/>
            <person name="Morin E."/>
            <person name="Murat C."/>
            <person name="Riley R."/>
            <person name="Ohm R."/>
            <person name="Sun H."/>
            <person name="Tunlid A."/>
            <person name="Henrissat B."/>
            <person name="Grigoriev I.V."/>
            <person name="Hibbett D.S."/>
            <person name="Martin F."/>
        </authorList>
    </citation>
    <scope>NUCLEOTIDE SEQUENCE [LARGE SCALE GENOMIC DNA]</scope>
    <source>
        <strain evidence="4">h7</strain>
    </source>
</reference>
<organism evidence="3 4">
    <name type="scientific">Hebeloma cylindrosporum</name>
    <dbReference type="NCBI Taxonomy" id="76867"/>
    <lineage>
        <taxon>Eukaryota</taxon>
        <taxon>Fungi</taxon>
        <taxon>Dikarya</taxon>
        <taxon>Basidiomycota</taxon>
        <taxon>Agaricomycotina</taxon>
        <taxon>Agaricomycetes</taxon>
        <taxon>Agaricomycetidae</taxon>
        <taxon>Agaricales</taxon>
        <taxon>Agaricineae</taxon>
        <taxon>Hymenogastraceae</taxon>
        <taxon>Hebeloma</taxon>
    </lineage>
</organism>
<protein>
    <recommendedName>
        <fullName evidence="5">Secreted protein</fullName>
    </recommendedName>
</protein>
<evidence type="ECO:0000313" key="4">
    <source>
        <dbReference type="Proteomes" id="UP000053424"/>
    </source>
</evidence>
<feature type="chain" id="PRO_5002173137" description="Secreted protein" evidence="2">
    <location>
        <begin position="18"/>
        <end position="103"/>
    </location>
</feature>
<accession>A0A0C3CE00</accession>
<sequence>MLIFFLIIFFFTLSTQQRPIRPFSTTSSNNSSSRRHRRNNTPTQLLPRLHPHHPPLRLLLFLPHDPLHLLPLLQCMDINETLRGPFIHPRVLRQRRRTREHES</sequence>
<evidence type="ECO:0008006" key="5">
    <source>
        <dbReference type="Google" id="ProtNLM"/>
    </source>
</evidence>
<proteinExistence type="predicted"/>
<dbReference type="HOGENOM" id="CLU_2264087_0_0_1"/>
<evidence type="ECO:0000313" key="3">
    <source>
        <dbReference type="EMBL" id="KIM47015.1"/>
    </source>
</evidence>
<feature type="region of interest" description="Disordered" evidence="1">
    <location>
        <begin position="21"/>
        <end position="48"/>
    </location>
</feature>
<dbReference type="Proteomes" id="UP000053424">
    <property type="component" value="Unassembled WGS sequence"/>
</dbReference>
<reference evidence="3 4" key="1">
    <citation type="submission" date="2014-04" db="EMBL/GenBank/DDBJ databases">
        <authorList>
            <consortium name="DOE Joint Genome Institute"/>
            <person name="Kuo A."/>
            <person name="Gay G."/>
            <person name="Dore J."/>
            <person name="Kohler A."/>
            <person name="Nagy L.G."/>
            <person name="Floudas D."/>
            <person name="Copeland A."/>
            <person name="Barry K.W."/>
            <person name="Cichocki N."/>
            <person name="Veneault-Fourrey C."/>
            <person name="LaButti K."/>
            <person name="Lindquist E.A."/>
            <person name="Lipzen A."/>
            <person name="Lundell T."/>
            <person name="Morin E."/>
            <person name="Murat C."/>
            <person name="Sun H."/>
            <person name="Tunlid A."/>
            <person name="Henrissat B."/>
            <person name="Grigoriev I.V."/>
            <person name="Hibbett D.S."/>
            <person name="Martin F."/>
            <person name="Nordberg H.P."/>
            <person name="Cantor M.N."/>
            <person name="Hua S.X."/>
        </authorList>
    </citation>
    <scope>NUCLEOTIDE SEQUENCE [LARGE SCALE GENOMIC DNA]</scope>
    <source>
        <strain evidence="4">h7</strain>
    </source>
</reference>
<gene>
    <name evidence="3" type="ORF">M413DRAFT_267748</name>
</gene>
<evidence type="ECO:0000256" key="1">
    <source>
        <dbReference type="SAM" id="MobiDB-lite"/>
    </source>
</evidence>
<dbReference type="EMBL" id="KN831770">
    <property type="protein sequence ID" value="KIM47015.1"/>
    <property type="molecule type" value="Genomic_DNA"/>
</dbReference>
<keyword evidence="4" id="KW-1185">Reference proteome</keyword>
<evidence type="ECO:0000256" key="2">
    <source>
        <dbReference type="SAM" id="SignalP"/>
    </source>
</evidence>